<keyword evidence="10" id="KW-1185">Reference proteome</keyword>
<evidence type="ECO:0000256" key="1">
    <source>
        <dbReference type="ARBA" id="ARBA00004479"/>
    </source>
</evidence>
<dbReference type="OrthoDB" id="5829916at2759"/>
<evidence type="ECO:0000313" key="10">
    <source>
        <dbReference type="Proteomes" id="UP000770717"/>
    </source>
</evidence>
<evidence type="ECO:0008006" key="11">
    <source>
        <dbReference type="Google" id="ProtNLM"/>
    </source>
</evidence>
<evidence type="ECO:0000256" key="4">
    <source>
        <dbReference type="ARBA" id="ARBA00022989"/>
    </source>
</evidence>
<proteinExistence type="predicted"/>
<evidence type="ECO:0000256" key="2">
    <source>
        <dbReference type="ARBA" id="ARBA00022692"/>
    </source>
</evidence>
<evidence type="ECO:0000256" key="3">
    <source>
        <dbReference type="ARBA" id="ARBA00022729"/>
    </source>
</evidence>
<organism evidence="9 10">
    <name type="scientific">Eleutherodactylus coqui</name>
    <name type="common">Puerto Rican coqui</name>
    <dbReference type="NCBI Taxonomy" id="57060"/>
    <lineage>
        <taxon>Eukaryota</taxon>
        <taxon>Metazoa</taxon>
        <taxon>Chordata</taxon>
        <taxon>Craniata</taxon>
        <taxon>Vertebrata</taxon>
        <taxon>Euteleostomi</taxon>
        <taxon>Amphibia</taxon>
        <taxon>Batrachia</taxon>
        <taxon>Anura</taxon>
        <taxon>Neobatrachia</taxon>
        <taxon>Hyloidea</taxon>
        <taxon>Eleutherodactylidae</taxon>
        <taxon>Eleutherodactylinae</taxon>
        <taxon>Eleutherodactylus</taxon>
        <taxon>Eleutherodactylus</taxon>
    </lineage>
</organism>
<reference evidence="9" key="1">
    <citation type="thesis" date="2020" institute="ProQuest LLC" country="789 East Eisenhower Parkway, Ann Arbor, MI, USA">
        <title>Comparative Genomics and Chromosome Evolution.</title>
        <authorList>
            <person name="Mudd A.B."/>
        </authorList>
    </citation>
    <scope>NUCLEOTIDE SEQUENCE</scope>
    <source>
        <strain evidence="9">HN-11 Male</strain>
        <tissue evidence="9">Kidney and liver</tissue>
    </source>
</reference>
<dbReference type="GO" id="GO:0005737">
    <property type="term" value="C:cytoplasm"/>
    <property type="evidence" value="ECO:0007669"/>
    <property type="project" value="TreeGrafter"/>
</dbReference>
<dbReference type="InterPro" id="IPR052304">
    <property type="entry name" value="PTTG1IP"/>
</dbReference>
<keyword evidence="4 7" id="KW-1133">Transmembrane helix</keyword>
<dbReference type="GO" id="GO:0006606">
    <property type="term" value="P:protein import into nucleus"/>
    <property type="evidence" value="ECO:0007669"/>
    <property type="project" value="TreeGrafter"/>
</dbReference>
<feature type="chain" id="PRO_5035193350" description="Pituitary tumor-transforming gene 1 protein-interacting protein" evidence="8">
    <location>
        <begin position="20"/>
        <end position="164"/>
    </location>
</feature>
<feature type="signal peptide" evidence="8">
    <location>
        <begin position="1"/>
        <end position="19"/>
    </location>
</feature>
<accession>A0A8J6K2T6</accession>
<evidence type="ECO:0000256" key="7">
    <source>
        <dbReference type="SAM" id="Phobius"/>
    </source>
</evidence>
<keyword evidence="2 7" id="KW-0812">Transmembrane</keyword>
<dbReference type="PANTHER" id="PTHR15191:SF14">
    <property type="entry name" value="PITUITARY TUMOR-TRANSFORMING GENE 1 PROTEIN-INTERACTING PROTEIN"/>
    <property type="match status" value="1"/>
</dbReference>
<keyword evidence="3 8" id="KW-0732">Signal</keyword>
<gene>
    <name evidence="9" type="ORF">GDO78_002740</name>
</gene>
<dbReference type="PANTHER" id="PTHR15191">
    <property type="entry name" value="PROTEIN CBG20567"/>
    <property type="match status" value="1"/>
</dbReference>
<evidence type="ECO:0000256" key="8">
    <source>
        <dbReference type="SAM" id="SignalP"/>
    </source>
</evidence>
<feature type="region of interest" description="Disordered" evidence="6">
    <location>
        <begin position="117"/>
        <end position="142"/>
    </location>
</feature>
<comment type="caution">
    <text evidence="9">The sequence shown here is derived from an EMBL/GenBank/DDBJ whole genome shotgun (WGS) entry which is preliminary data.</text>
</comment>
<dbReference type="Proteomes" id="UP000770717">
    <property type="component" value="Unassembled WGS sequence"/>
</dbReference>
<evidence type="ECO:0000256" key="5">
    <source>
        <dbReference type="ARBA" id="ARBA00023136"/>
    </source>
</evidence>
<dbReference type="GO" id="GO:0005634">
    <property type="term" value="C:nucleus"/>
    <property type="evidence" value="ECO:0007669"/>
    <property type="project" value="TreeGrafter"/>
</dbReference>
<evidence type="ECO:0000313" key="9">
    <source>
        <dbReference type="EMBL" id="KAG9477502.1"/>
    </source>
</evidence>
<dbReference type="GO" id="GO:0016020">
    <property type="term" value="C:membrane"/>
    <property type="evidence" value="ECO:0007669"/>
    <property type="project" value="UniProtKB-SubCell"/>
</dbReference>
<evidence type="ECO:0000256" key="6">
    <source>
        <dbReference type="SAM" id="MobiDB-lite"/>
    </source>
</evidence>
<sequence>MALLRVVLAVFGLLAVVSAADTECSQMTNTTCETCLKNVKCLWCNTNRRCLDYPVRNILPPSSLCKLKDARWGICWVNFEAVIITVSVIGGVLILSLVICCYCCCCRRKKNRNSSLETEKSMRENEERRVRQEERRVQMKSRHDEIRKKYGLFKEDNPYSKFEN</sequence>
<keyword evidence="5 7" id="KW-0472">Membrane</keyword>
<dbReference type="AlphaFoldDB" id="A0A8J6K2T6"/>
<protein>
    <recommendedName>
        <fullName evidence="11">Pituitary tumor-transforming gene 1 protein-interacting protein</fullName>
    </recommendedName>
</protein>
<name>A0A8J6K2T6_ELECQ</name>
<feature type="transmembrane region" description="Helical" evidence="7">
    <location>
        <begin position="81"/>
        <end position="105"/>
    </location>
</feature>
<dbReference type="EMBL" id="WNTK01000010">
    <property type="protein sequence ID" value="KAG9477502.1"/>
    <property type="molecule type" value="Genomic_DNA"/>
</dbReference>
<comment type="subcellular location">
    <subcellularLocation>
        <location evidence="1">Membrane</location>
        <topology evidence="1">Single-pass type I membrane protein</topology>
    </subcellularLocation>
</comment>